<dbReference type="GO" id="GO:0003964">
    <property type="term" value="F:RNA-directed DNA polymerase activity"/>
    <property type="evidence" value="ECO:0007669"/>
    <property type="project" value="UniProtKB-KW"/>
</dbReference>
<feature type="chain" id="PRO_5015391271" evidence="1">
    <location>
        <begin position="20"/>
        <end position="104"/>
    </location>
</feature>
<proteinExistence type="predicted"/>
<organism evidence="2">
    <name type="scientific">Schizaphis graminum</name>
    <name type="common">Green bug aphid</name>
    <dbReference type="NCBI Taxonomy" id="13262"/>
    <lineage>
        <taxon>Eukaryota</taxon>
        <taxon>Metazoa</taxon>
        <taxon>Ecdysozoa</taxon>
        <taxon>Arthropoda</taxon>
        <taxon>Hexapoda</taxon>
        <taxon>Insecta</taxon>
        <taxon>Pterygota</taxon>
        <taxon>Neoptera</taxon>
        <taxon>Paraneoptera</taxon>
        <taxon>Hemiptera</taxon>
        <taxon>Sternorrhyncha</taxon>
        <taxon>Aphidomorpha</taxon>
        <taxon>Aphidoidea</taxon>
        <taxon>Aphididae</taxon>
        <taxon>Aphidini</taxon>
        <taxon>Schizaphis</taxon>
    </lineage>
</organism>
<protein>
    <submittedName>
        <fullName evidence="2">Putative RNA-directed DNA polymerase</fullName>
    </submittedName>
</protein>
<gene>
    <name evidence="2" type="ORF">g.129717</name>
</gene>
<sequence>MSMFNHLLLYKSLLQPIWSYGIALWGTAKPSNLMTIQGFQSICLCMDTKASWFVTNVALHEDLKVPFINKTAATYYQRLHSKMQGHPNQLIFKLHIKTLPGKIC</sequence>
<evidence type="ECO:0000313" key="2">
    <source>
        <dbReference type="EMBL" id="MBY32929.1"/>
    </source>
</evidence>
<evidence type="ECO:0000256" key="1">
    <source>
        <dbReference type="SAM" id="SignalP"/>
    </source>
</evidence>
<keyword evidence="2" id="KW-0808">Transferase</keyword>
<dbReference type="AlphaFoldDB" id="A0A2S2PU05"/>
<keyword evidence="1" id="KW-0732">Signal</keyword>
<reference evidence="2" key="1">
    <citation type="submission" date="2018-04" db="EMBL/GenBank/DDBJ databases">
        <title>Transcriptome of Schizaphis graminum biotype I.</title>
        <authorList>
            <person name="Scully E.D."/>
            <person name="Geib S.M."/>
            <person name="Palmer N.A."/>
            <person name="Koch K."/>
            <person name="Bradshaw J."/>
            <person name="Heng-Moss T."/>
            <person name="Sarath G."/>
        </authorList>
    </citation>
    <scope>NUCLEOTIDE SEQUENCE</scope>
</reference>
<accession>A0A2S2PU05</accession>
<keyword evidence="2" id="KW-0548">Nucleotidyltransferase</keyword>
<name>A0A2S2PU05_SCHGA</name>
<dbReference type="EMBL" id="GGMR01020310">
    <property type="protein sequence ID" value="MBY32929.1"/>
    <property type="molecule type" value="Transcribed_RNA"/>
</dbReference>
<keyword evidence="2" id="KW-0695">RNA-directed DNA polymerase</keyword>
<feature type="signal peptide" evidence="1">
    <location>
        <begin position="1"/>
        <end position="19"/>
    </location>
</feature>